<evidence type="ECO:0000256" key="5">
    <source>
        <dbReference type="ARBA" id="ARBA00022695"/>
    </source>
</evidence>
<dbReference type="GO" id="GO:0050518">
    <property type="term" value="F:2-C-methyl-D-erythritol 4-phosphate cytidylyltransferase activity"/>
    <property type="evidence" value="ECO:0007669"/>
    <property type="project" value="UniProtKB-EC"/>
</dbReference>
<dbReference type="NCBIfam" id="TIGR00453">
    <property type="entry name" value="ispD"/>
    <property type="match status" value="1"/>
</dbReference>
<organism evidence="8 9">
    <name type="scientific">Staphylococcus canis</name>
    <dbReference type="NCBI Taxonomy" id="2724942"/>
    <lineage>
        <taxon>Bacteria</taxon>
        <taxon>Bacillati</taxon>
        <taxon>Bacillota</taxon>
        <taxon>Bacilli</taxon>
        <taxon>Bacillales</taxon>
        <taxon>Staphylococcaceae</taxon>
        <taxon>Staphylococcus</taxon>
    </lineage>
</organism>
<comment type="similarity">
    <text evidence="3 7">Belongs to the IspD/TarI cytidylyltransferase family. IspD subfamily.</text>
</comment>
<evidence type="ECO:0000313" key="8">
    <source>
        <dbReference type="EMBL" id="MBI5975628.1"/>
    </source>
</evidence>
<comment type="catalytic activity">
    <reaction evidence="1 7">
        <text>2-C-methyl-D-erythritol 4-phosphate + CTP + H(+) = 4-CDP-2-C-methyl-D-erythritol + diphosphate</text>
        <dbReference type="Rhea" id="RHEA:13429"/>
        <dbReference type="ChEBI" id="CHEBI:15378"/>
        <dbReference type="ChEBI" id="CHEBI:33019"/>
        <dbReference type="ChEBI" id="CHEBI:37563"/>
        <dbReference type="ChEBI" id="CHEBI:57823"/>
        <dbReference type="ChEBI" id="CHEBI:58262"/>
        <dbReference type="EC" id="2.7.7.60"/>
    </reaction>
</comment>
<evidence type="ECO:0000313" key="9">
    <source>
        <dbReference type="Proteomes" id="UP000751852"/>
    </source>
</evidence>
<dbReference type="PANTHER" id="PTHR32125">
    <property type="entry name" value="2-C-METHYL-D-ERYTHRITOL 4-PHOSPHATE CYTIDYLYLTRANSFERASE, CHLOROPLASTIC"/>
    <property type="match status" value="1"/>
</dbReference>
<feature type="site" description="Positions MEP for the nucleophilic attack" evidence="7">
    <location>
        <position position="209"/>
    </location>
</feature>
<feature type="site" description="Transition state stabilizer" evidence="7">
    <location>
        <position position="16"/>
    </location>
</feature>
<gene>
    <name evidence="7 8" type="primary">ispD</name>
    <name evidence="8" type="ORF">HHH54_08460</name>
</gene>
<protein>
    <recommendedName>
        <fullName evidence="7">2-C-methyl-D-erythritol 4-phosphate cytidylyltransferase</fullName>
        <ecNumber evidence="7">2.7.7.60</ecNumber>
    </recommendedName>
    <alternativeName>
        <fullName evidence="7">4-diphosphocytidyl-2C-methyl-D-erythritol synthase</fullName>
    </alternativeName>
    <alternativeName>
        <fullName evidence="7">MEP cytidylyltransferase</fullName>
        <shortName evidence="7">MCT</shortName>
    </alternativeName>
</protein>
<dbReference type="InterPro" id="IPR029044">
    <property type="entry name" value="Nucleotide-diphossugar_trans"/>
</dbReference>
<dbReference type="InterPro" id="IPR001228">
    <property type="entry name" value="IspD"/>
</dbReference>
<comment type="caution">
    <text evidence="8">The sequence shown here is derived from an EMBL/GenBank/DDBJ whole genome shotgun (WGS) entry which is preliminary data.</text>
</comment>
<evidence type="ECO:0000256" key="3">
    <source>
        <dbReference type="ARBA" id="ARBA00009789"/>
    </source>
</evidence>
<sequence length="229" mass="25721">MAKYHVIIPAAGKGTRMGRTYNKLLIELNDSTILERTIEIFENDSSCEGIHLAIHPRDRETFTTQLEGYSKVKSLVDGGAERQESIHNVLRALSLEDDDIVIVHDGARPFVNQEDVHRLVNTIEQKNAAILGVKAKDTVKVVRDGYVDQTLNRQYVWLVHTPQGSTFKTIKSAYDLALQQDFHGTDDASLLEYAGHAVAMVEGHYDNIKVTTEEDLVYARAMLKERGDV</sequence>
<keyword evidence="9" id="KW-1185">Reference proteome</keyword>
<dbReference type="InterPro" id="IPR018294">
    <property type="entry name" value="ISPD_synthase_CS"/>
</dbReference>
<dbReference type="CDD" id="cd02516">
    <property type="entry name" value="CDP-ME_synthetase"/>
    <property type="match status" value="1"/>
</dbReference>
<evidence type="ECO:0000256" key="4">
    <source>
        <dbReference type="ARBA" id="ARBA00022679"/>
    </source>
</evidence>
<comment type="function">
    <text evidence="7">Catalyzes the formation of 4-diphosphocytidyl-2-C-methyl-D-erythritol from CTP and 2-C-methyl-D-erythritol 4-phosphate (MEP).</text>
</comment>
<keyword evidence="4 7" id="KW-0808">Transferase</keyword>
<comment type="pathway">
    <text evidence="2 7">Isoprenoid biosynthesis; isopentenyl diphosphate biosynthesis via DXP pathway; isopentenyl diphosphate from 1-deoxy-D-xylulose 5-phosphate: step 2/6.</text>
</comment>
<dbReference type="EMBL" id="JABANU010000021">
    <property type="protein sequence ID" value="MBI5975628.1"/>
    <property type="molecule type" value="Genomic_DNA"/>
</dbReference>
<name>A0ABS0TD15_9STAP</name>
<dbReference type="SUPFAM" id="SSF53448">
    <property type="entry name" value="Nucleotide-diphospho-sugar transferases"/>
    <property type="match status" value="1"/>
</dbReference>
<dbReference type="HAMAP" id="MF_00108">
    <property type="entry name" value="IspD"/>
    <property type="match status" value="1"/>
</dbReference>
<feature type="site" description="Transition state stabilizer" evidence="7">
    <location>
        <position position="23"/>
    </location>
</feature>
<evidence type="ECO:0000256" key="7">
    <source>
        <dbReference type="HAMAP-Rule" id="MF_00108"/>
    </source>
</evidence>
<dbReference type="Gene3D" id="3.90.550.10">
    <property type="entry name" value="Spore Coat Polysaccharide Biosynthesis Protein SpsA, Chain A"/>
    <property type="match status" value="1"/>
</dbReference>
<dbReference type="EC" id="2.7.7.60" evidence="7"/>
<dbReference type="InterPro" id="IPR050088">
    <property type="entry name" value="IspD/TarI_cytidylyltransf_bact"/>
</dbReference>
<dbReference type="PANTHER" id="PTHR32125:SF4">
    <property type="entry name" value="2-C-METHYL-D-ERYTHRITOL 4-PHOSPHATE CYTIDYLYLTRANSFERASE, CHLOROPLASTIC"/>
    <property type="match status" value="1"/>
</dbReference>
<dbReference type="Proteomes" id="UP000751852">
    <property type="component" value="Unassembled WGS sequence"/>
</dbReference>
<dbReference type="RefSeq" id="WP_198618401.1">
    <property type="nucleotide sequence ID" value="NZ_JABANU010000021.1"/>
</dbReference>
<proteinExistence type="inferred from homology"/>
<accession>A0ABS0TD15</accession>
<dbReference type="Pfam" id="PF01128">
    <property type="entry name" value="IspD"/>
    <property type="match status" value="1"/>
</dbReference>
<keyword evidence="6 7" id="KW-0414">Isoprene biosynthesis</keyword>
<evidence type="ECO:0000256" key="2">
    <source>
        <dbReference type="ARBA" id="ARBA00004787"/>
    </source>
</evidence>
<feature type="site" description="Positions MEP for the nucleophilic attack" evidence="7">
    <location>
        <position position="153"/>
    </location>
</feature>
<evidence type="ECO:0000256" key="6">
    <source>
        <dbReference type="ARBA" id="ARBA00023229"/>
    </source>
</evidence>
<keyword evidence="5 7" id="KW-0548">Nucleotidyltransferase</keyword>
<reference evidence="8 9" key="1">
    <citation type="submission" date="2020-04" db="EMBL/GenBank/DDBJ databases">
        <title>Staphylococcus species from domestic dog.</title>
        <authorList>
            <person name="Paterson G.K."/>
        </authorList>
    </citation>
    <scope>NUCLEOTIDE SEQUENCE [LARGE SCALE GENOMIC DNA]</scope>
    <source>
        <strain evidence="8 9">H16/1A</strain>
    </source>
</reference>
<dbReference type="InterPro" id="IPR034683">
    <property type="entry name" value="IspD/TarI"/>
</dbReference>
<dbReference type="PROSITE" id="PS01295">
    <property type="entry name" value="ISPD"/>
    <property type="match status" value="1"/>
</dbReference>
<evidence type="ECO:0000256" key="1">
    <source>
        <dbReference type="ARBA" id="ARBA00001282"/>
    </source>
</evidence>